<sequence>MSISDTIKVLIERFDNMNAADVLFLSQIYNIEPEGKLNFLLSAMLTASSPKLQQYLCQAH</sequence>
<gene>
    <name evidence="1" type="ORF">A4D02_27940</name>
</gene>
<name>A0ABX3P2D7_9BACT</name>
<comment type="caution">
    <text evidence="1">The sequence shown here is derived from an EMBL/GenBank/DDBJ whole genome shotgun (WGS) entry which is preliminary data.</text>
</comment>
<evidence type="ECO:0000313" key="1">
    <source>
        <dbReference type="EMBL" id="OQP49910.1"/>
    </source>
</evidence>
<reference evidence="1 2" key="1">
    <citation type="submission" date="2016-04" db="EMBL/GenBank/DDBJ databases">
        <authorList>
            <person name="Chen L."/>
            <person name="Zhuang W."/>
            <person name="Wang G."/>
        </authorList>
    </citation>
    <scope>NUCLEOTIDE SEQUENCE [LARGE SCALE GENOMIC DNA]</scope>
    <source>
        <strain evidence="2">GR20</strain>
    </source>
</reference>
<evidence type="ECO:0000313" key="2">
    <source>
        <dbReference type="Proteomes" id="UP000192277"/>
    </source>
</evidence>
<dbReference type="EMBL" id="LWBO01000009">
    <property type="protein sequence ID" value="OQP49910.1"/>
    <property type="molecule type" value="Genomic_DNA"/>
</dbReference>
<protein>
    <submittedName>
        <fullName evidence="1">Uncharacterized protein</fullName>
    </submittedName>
</protein>
<proteinExistence type="predicted"/>
<accession>A0ABX3P2D7</accession>
<dbReference type="Proteomes" id="UP000192277">
    <property type="component" value="Unassembled WGS sequence"/>
</dbReference>
<keyword evidence="2" id="KW-1185">Reference proteome</keyword>
<organism evidence="1 2">
    <name type="scientific">Niastella koreensis</name>
    <dbReference type="NCBI Taxonomy" id="354356"/>
    <lineage>
        <taxon>Bacteria</taxon>
        <taxon>Pseudomonadati</taxon>
        <taxon>Bacteroidota</taxon>
        <taxon>Chitinophagia</taxon>
        <taxon>Chitinophagales</taxon>
        <taxon>Chitinophagaceae</taxon>
        <taxon>Niastella</taxon>
    </lineage>
</organism>